<keyword evidence="1" id="KW-0472">Membrane</keyword>
<sequence length="436" mass="48778">MSGQPGLATTVIAEFITAVRDVRLTQLTSFLAATIVVYDYVICLEHEVELIWKKRWSVIKLAFLWHRYFGIFCILFQVYALNSTVINDQVCEFWFDWETWGYCAVLFTSEAVLLLWIYVVYNKNRWVLALMSVCYLGEAAAVMTILTISFETFEAKAHGIPGVEYCVMTQIGSPFPLLWVPILAYNALLLLLFLYRGCAGASPNSSWRWAYSYDGLLDMIYRYSLLNFLAIFASYLACSIIWLACDLGLYQIPVAFALALSITNCTRLLLNIRHAYYTGVQDPLLTNIRDIPTTGNNTPTPDAMLDMSPPPRTPGAFSSFSAASCSESGLSGLTLRNPSVTPTTSPRWITSSPTSTVRVTVGHDHAVEVAVERPGTPLAGPVIGTLRRFAASPRGSHEHVRERSVHLSPGVIDSDWWQYELRDMRAEVRVSYGQAV</sequence>
<dbReference type="STRING" id="1314778.A0A5C3PIP0"/>
<feature type="transmembrane region" description="Helical" evidence="1">
    <location>
        <begin position="61"/>
        <end position="79"/>
    </location>
</feature>
<feature type="transmembrane region" description="Helical" evidence="1">
    <location>
        <begin position="126"/>
        <end position="148"/>
    </location>
</feature>
<evidence type="ECO:0000313" key="3">
    <source>
        <dbReference type="EMBL" id="TFK88739.1"/>
    </source>
</evidence>
<organism evidence="3 4">
    <name type="scientific">Polyporus arcularius HHB13444</name>
    <dbReference type="NCBI Taxonomy" id="1314778"/>
    <lineage>
        <taxon>Eukaryota</taxon>
        <taxon>Fungi</taxon>
        <taxon>Dikarya</taxon>
        <taxon>Basidiomycota</taxon>
        <taxon>Agaricomycotina</taxon>
        <taxon>Agaricomycetes</taxon>
        <taxon>Polyporales</taxon>
        <taxon>Polyporaceae</taxon>
        <taxon>Polyporus</taxon>
    </lineage>
</organism>
<feature type="transmembrane region" description="Helical" evidence="1">
    <location>
        <begin position="220"/>
        <end position="244"/>
    </location>
</feature>
<dbReference type="AlphaFoldDB" id="A0A5C3PIP0"/>
<protein>
    <recommendedName>
        <fullName evidence="2">DUF6533 domain-containing protein</fullName>
    </recommendedName>
</protein>
<keyword evidence="1" id="KW-0812">Transmembrane</keyword>
<gene>
    <name evidence="3" type="ORF">K466DRAFT_645311</name>
</gene>
<dbReference type="Proteomes" id="UP000308197">
    <property type="component" value="Unassembled WGS sequence"/>
</dbReference>
<feature type="transmembrane region" description="Helical" evidence="1">
    <location>
        <begin position="99"/>
        <end position="119"/>
    </location>
</feature>
<feature type="domain" description="DUF6533" evidence="2">
    <location>
        <begin position="32"/>
        <end position="72"/>
    </location>
</feature>
<dbReference type="InParanoid" id="A0A5C3PIP0"/>
<dbReference type="Pfam" id="PF20151">
    <property type="entry name" value="DUF6533"/>
    <property type="match status" value="1"/>
</dbReference>
<feature type="transmembrane region" description="Helical" evidence="1">
    <location>
        <begin position="178"/>
        <end position="199"/>
    </location>
</feature>
<name>A0A5C3PIP0_9APHY</name>
<feature type="transmembrane region" description="Helical" evidence="1">
    <location>
        <begin position="250"/>
        <end position="270"/>
    </location>
</feature>
<accession>A0A5C3PIP0</accession>
<dbReference type="InterPro" id="IPR045340">
    <property type="entry name" value="DUF6533"/>
</dbReference>
<evidence type="ECO:0000313" key="4">
    <source>
        <dbReference type="Proteomes" id="UP000308197"/>
    </source>
</evidence>
<evidence type="ECO:0000259" key="2">
    <source>
        <dbReference type="Pfam" id="PF20151"/>
    </source>
</evidence>
<keyword evidence="1" id="KW-1133">Transmembrane helix</keyword>
<dbReference type="EMBL" id="ML211101">
    <property type="protein sequence ID" value="TFK88739.1"/>
    <property type="molecule type" value="Genomic_DNA"/>
</dbReference>
<keyword evidence="4" id="KW-1185">Reference proteome</keyword>
<proteinExistence type="predicted"/>
<evidence type="ECO:0000256" key="1">
    <source>
        <dbReference type="SAM" id="Phobius"/>
    </source>
</evidence>
<reference evidence="3 4" key="1">
    <citation type="journal article" date="2019" name="Nat. Ecol. Evol.">
        <title>Megaphylogeny resolves global patterns of mushroom evolution.</title>
        <authorList>
            <person name="Varga T."/>
            <person name="Krizsan K."/>
            <person name="Foldi C."/>
            <person name="Dima B."/>
            <person name="Sanchez-Garcia M."/>
            <person name="Sanchez-Ramirez S."/>
            <person name="Szollosi G.J."/>
            <person name="Szarkandi J.G."/>
            <person name="Papp V."/>
            <person name="Albert L."/>
            <person name="Andreopoulos W."/>
            <person name="Angelini C."/>
            <person name="Antonin V."/>
            <person name="Barry K.W."/>
            <person name="Bougher N.L."/>
            <person name="Buchanan P."/>
            <person name="Buyck B."/>
            <person name="Bense V."/>
            <person name="Catcheside P."/>
            <person name="Chovatia M."/>
            <person name="Cooper J."/>
            <person name="Damon W."/>
            <person name="Desjardin D."/>
            <person name="Finy P."/>
            <person name="Geml J."/>
            <person name="Haridas S."/>
            <person name="Hughes K."/>
            <person name="Justo A."/>
            <person name="Karasinski D."/>
            <person name="Kautmanova I."/>
            <person name="Kiss B."/>
            <person name="Kocsube S."/>
            <person name="Kotiranta H."/>
            <person name="LaButti K.M."/>
            <person name="Lechner B.E."/>
            <person name="Liimatainen K."/>
            <person name="Lipzen A."/>
            <person name="Lukacs Z."/>
            <person name="Mihaltcheva S."/>
            <person name="Morgado L.N."/>
            <person name="Niskanen T."/>
            <person name="Noordeloos M.E."/>
            <person name="Ohm R.A."/>
            <person name="Ortiz-Santana B."/>
            <person name="Ovrebo C."/>
            <person name="Racz N."/>
            <person name="Riley R."/>
            <person name="Savchenko A."/>
            <person name="Shiryaev A."/>
            <person name="Soop K."/>
            <person name="Spirin V."/>
            <person name="Szebenyi C."/>
            <person name="Tomsovsky M."/>
            <person name="Tulloss R.E."/>
            <person name="Uehling J."/>
            <person name="Grigoriev I.V."/>
            <person name="Vagvolgyi C."/>
            <person name="Papp T."/>
            <person name="Martin F.M."/>
            <person name="Miettinen O."/>
            <person name="Hibbett D.S."/>
            <person name="Nagy L.G."/>
        </authorList>
    </citation>
    <scope>NUCLEOTIDE SEQUENCE [LARGE SCALE GENOMIC DNA]</scope>
    <source>
        <strain evidence="3 4">HHB13444</strain>
    </source>
</reference>